<name>A0ACB9W2R9_CHAAC</name>
<protein>
    <submittedName>
        <fullName evidence="1">Uncharacterized protein</fullName>
    </submittedName>
</protein>
<reference evidence="1" key="1">
    <citation type="submission" date="2022-05" db="EMBL/GenBank/DDBJ databases">
        <title>Chromosome-level genome of Chaenocephalus aceratus.</title>
        <authorList>
            <person name="Park H."/>
        </authorList>
    </citation>
    <scope>NUCLEOTIDE SEQUENCE</scope>
    <source>
        <strain evidence="1">KU_202001</strain>
    </source>
</reference>
<gene>
    <name evidence="1" type="ORF">KUCAC02_017494</name>
</gene>
<proteinExistence type="predicted"/>
<evidence type="ECO:0000313" key="1">
    <source>
        <dbReference type="EMBL" id="KAI4806679.1"/>
    </source>
</evidence>
<sequence length="1083" mass="123988">MSVLLRYGLWEQDEENEAKKEDKPQGTVANISANCFLIYREEAPPPPPPRIVINKYADEQLRSIAQRMHERLNIYKEKVVDQYASSPEITPPVTPVLLKDEHTKLLEERKKNIPTKIKEAFWYSVDVVLKPLEDKMDSVLGVTIDPFTDRHYIAWLSVVTLAFNYNTWFITARLCFPYHSEFAIPFWLATDTLADLIYLTDAIFFQPRRQFVQGGDIITDRLVTKNNYRKSVRFKLDMLALAPFDFLYLEFGFKSIFRANRLMKVVTFFEFSDRLESLMSKAYIWRVIRTIGYLLFMLHLNACFYYVASEYQGIGKTRWVYSGLGNAYLSCFFYAEKSLLMIAELPLPDTMFGQIFQMTNYLFGAFFMYLRCYYYAVRSLINIGGLIEPHTVFEITFQMTNFFVGVFVFSSLIGQMRDVIGAATAGQTYFRSSMDGTMAYMVTNHIPSEVQNRVRTWFTYTWDAQGMLDESELLESMPLVMRTAIAVDINLTTFQKIELFKGCDQQMLVDMLLRLKSIIYLPGDFVVKKGDIGKEMYIIKEGAVQVVGGPDNSIVFVTLKAGCVFGEISLLQSSKDGGNRRTANVKAHGFANLFVLEKKDLFDILVHYPESQKVLARKGKKLMKAKGPAAAKADDDKKKGLALFGPKPPTPKLLRAFAGMNMLDRMKKAKFLPEIHFSFMDALFSPIETRTDDILGNTIDPFTDRRYIAWLAVVAVAINYNFWFCTARMALPYHNDTINCFWMLLDILSDIVNVIDILIWQPRLQFVNAGDIIKDRSMAKVHYRKSYRFKLDILSILPFDLLCLQFGLTSVYRIHRFVRIESFFEFSDRLESHGQGLHLESDSHHRLPALLNPGLGSTTWVYDGKGNAYIRCYYYAVRSLINIGGLPEPVTVFEITFQMSNFFIGVFVFSSLIGQTRDVIGAATAGVTSFRASMDGCVDYMNTYTIPKEVQNRVRTWYNYTWAAQGMLDESELLDKMPMVMRTAIAVDINMATFQKIALGCDHQILCCEERGHRIVFVTLKAGCVFGEISLLQPAEDGGNRRTANVKAHGFANLFILEKKDPFDIFVHYPESVGQEGQVSLYS</sequence>
<dbReference type="EMBL" id="CM043804">
    <property type="protein sequence ID" value="KAI4806679.1"/>
    <property type="molecule type" value="Genomic_DNA"/>
</dbReference>
<evidence type="ECO:0000313" key="2">
    <source>
        <dbReference type="Proteomes" id="UP001057452"/>
    </source>
</evidence>
<organism evidence="1 2">
    <name type="scientific">Chaenocephalus aceratus</name>
    <name type="common">Blackfin icefish</name>
    <name type="synonym">Chaenichthys aceratus</name>
    <dbReference type="NCBI Taxonomy" id="36190"/>
    <lineage>
        <taxon>Eukaryota</taxon>
        <taxon>Metazoa</taxon>
        <taxon>Chordata</taxon>
        <taxon>Craniata</taxon>
        <taxon>Vertebrata</taxon>
        <taxon>Euteleostomi</taxon>
        <taxon>Actinopterygii</taxon>
        <taxon>Neopterygii</taxon>
        <taxon>Teleostei</taxon>
        <taxon>Neoteleostei</taxon>
        <taxon>Acanthomorphata</taxon>
        <taxon>Eupercaria</taxon>
        <taxon>Perciformes</taxon>
        <taxon>Notothenioidei</taxon>
        <taxon>Channichthyidae</taxon>
        <taxon>Chaenocephalus</taxon>
    </lineage>
</organism>
<keyword evidence="2" id="KW-1185">Reference proteome</keyword>
<comment type="caution">
    <text evidence="1">The sequence shown here is derived from an EMBL/GenBank/DDBJ whole genome shotgun (WGS) entry which is preliminary data.</text>
</comment>
<accession>A0ACB9W2R9</accession>
<dbReference type="Proteomes" id="UP001057452">
    <property type="component" value="Chromosome 20"/>
</dbReference>